<keyword evidence="2" id="KW-0472">Membrane</keyword>
<feature type="compositionally biased region" description="Polar residues" evidence="1">
    <location>
        <begin position="1"/>
        <end position="22"/>
    </location>
</feature>
<feature type="transmembrane region" description="Helical" evidence="2">
    <location>
        <begin position="135"/>
        <end position="164"/>
    </location>
</feature>
<evidence type="ECO:0000313" key="4">
    <source>
        <dbReference type="Proteomes" id="UP001321749"/>
    </source>
</evidence>
<comment type="caution">
    <text evidence="3">The sequence shown here is derived from an EMBL/GenBank/DDBJ whole genome shotgun (WGS) entry which is preliminary data.</text>
</comment>
<feature type="region of interest" description="Disordered" evidence="1">
    <location>
        <begin position="1"/>
        <end position="28"/>
    </location>
</feature>
<dbReference type="Proteomes" id="UP001321749">
    <property type="component" value="Unassembled WGS sequence"/>
</dbReference>
<dbReference type="EMBL" id="MU864934">
    <property type="protein sequence ID" value="KAK4466030.1"/>
    <property type="molecule type" value="Genomic_DNA"/>
</dbReference>
<organism evidence="3 4">
    <name type="scientific">Cladorrhinum samala</name>
    <dbReference type="NCBI Taxonomy" id="585594"/>
    <lineage>
        <taxon>Eukaryota</taxon>
        <taxon>Fungi</taxon>
        <taxon>Dikarya</taxon>
        <taxon>Ascomycota</taxon>
        <taxon>Pezizomycotina</taxon>
        <taxon>Sordariomycetes</taxon>
        <taxon>Sordariomycetidae</taxon>
        <taxon>Sordariales</taxon>
        <taxon>Podosporaceae</taxon>
        <taxon>Cladorrhinum</taxon>
    </lineage>
</organism>
<evidence type="ECO:0000313" key="3">
    <source>
        <dbReference type="EMBL" id="KAK4466030.1"/>
    </source>
</evidence>
<dbReference type="AlphaFoldDB" id="A0AAV9HYV7"/>
<keyword evidence="4" id="KW-1185">Reference proteome</keyword>
<keyword evidence="2" id="KW-1133">Transmembrane helix</keyword>
<proteinExistence type="predicted"/>
<dbReference type="Pfam" id="PF11374">
    <property type="entry name" value="DUF3176"/>
    <property type="match status" value="1"/>
</dbReference>
<gene>
    <name evidence="3" type="ORF">QBC42DRAFT_330619</name>
</gene>
<dbReference type="InterPro" id="IPR021514">
    <property type="entry name" value="DUF3176"/>
</dbReference>
<accession>A0AAV9HYV7</accession>
<keyword evidence="2" id="KW-0812">Transmembrane</keyword>
<dbReference type="PANTHER" id="PTHR35394">
    <property type="entry name" value="DUF3176 DOMAIN-CONTAINING PROTEIN"/>
    <property type="match status" value="1"/>
</dbReference>
<reference evidence="3" key="1">
    <citation type="journal article" date="2023" name="Mol. Phylogenet. Evol.">
        <title>Genome-scale phylogeny and comparative genomics of the fungal order Sordariales.</title>
        <authorList>
            <person name="Hensen N."/>
            <person name="Bonometti L."/>
            <person name="Westerberg I."/>
            <person name="Brannstrom I.O."/>
            <person name="Guillou S."/>
            <person name="Cros-Aarteil S."/>
            <person name="Calhoun S."/>
            <person name="Haridas S."/>
            <person name="Kuo A."/>
            <person name="Mondo S."/>
            <person name="Pangilinan J."/>
            <person name="Riley R."/>
            <person name="LaButti K."/>
            <person name="Andreopoulos B."/>
            <person name="Lipzen A."/>
            <person name="Chen C."/>
            <person name="Yan M."/>
            <person name="Daum C."/>
            <person name="Ng V."/>
            <person name="Clum A."/>
            <person name="Steindorff A."/>
            <person name="Ohm R.A."/>
            <person name="Martin F."/>
            <person name="Silar P."/>
            <person name="Natvig D.O."/>
            <person name="Lalanne C."/>
            <person name="Gautier V."/>
            <person name="Ament-Velasquez S.L."/>
            <person name="Kruys A."/>
            <person name="Hutchinson M.I."/>
            <person name="Powell A.J."/>
            <person name="Barry K."/>
            <person name="Miller A.N."/>
            <person name="Grigoriev I.V."/>
            <person name="Debuchy R."/>
            <person name="Gladieux P."/>
            <person name="Hiltunen Thoren M."/>
            <person name="Johannesson H."/>
        </authorList>
    </citation>
    <scope>NUCLEOTIDE SEQUENCE</scope>
    <source>
        <strain evidence="3">PSN324</strain>
    </source>
</reference>
<protein>
    <submittedName>
        <fullName evidence="3">Uncharacterized protein</fullName>
    </submittedName>
</protein>
<feature type="transmembrane region" description="Helical" evidence="2">
    <location>
        <begin position="48"/>
        <end position="70"/>
    </location>
</feature>
<feature type="transmembrane region" description="Helical" evidence="2">
    <location>
        <begin position="532"/>
        <end position="552"/>
    </location>
</feature>
<evidence type="ECO:0000256" key="2">
    <source>
        <dbReference type="SAM" id="Phobius"/>
    </source>
</evidence>
<reference evidence="3" key="2">
    <citation type="submission" date="2023-06" db="EMBL/GenBank/DDBJ databases">
        <authorList>
            <consortium name="Lawrence Berkeley National Laboratory"/>
            <person name="Mondo S.J."/>
            <person name="Hensen N."/>
            <person name="Bonometti L."/>
            <person name="Westerberg I."/>
            <person name="Brannstrom I.O."/>
            <person name="Guillou S."/>
            <person name="Cros-Aarteil S."/>
            <person name="Calhoun S."/>
            <person name="Haridas S."/>
            <person name="Kuo A."/>
            <person name="Pangilinan J."/>
            <person name="Riley R."/>
            <person name="Labutti K."/>
            <person name="Andreopoulos B."/>
            <person name="Lipzen A."/>
            <person name="Chen C."/>
            <person name="Yanf M."/>
            <person name="Daum C."/>
            <person name="Ng V."/>
            <person name="Clum A."/>
            <person name="Steindorff A."/>
            <person name="Ohm R."/>
            <person name="Martin F."/>
            <person name="Silar P."/>
            <person name="Natvig D."/>
            <person name="Lalanne C."/>
            <person name="Gautier V."/>
            <person name="Ament-Velasquez S.L."/>
            <person name="Kruys A."/>
            <person name="Hutchinson M.I."/>
            <person name="Powell A.J."/>
            <person name="Barry K."/>
            <person name="Miller A.N."/>
            <person name="Grigoriev I.V."/>
            <person name="Debuchy R."/>
            <person name="Gladieux P."/>
            <person name="Thoren M.H."/>
            <person name="Johannesson H."/>
        </authorList>
    </citation>
    <scope>NUCLEOTIDE SEQUENCE</scope>
    <source>
        <strain evidence="3">PSN324</strain>
    </source>
</reference>
<feature type="transmembrane region" description="Helical" evidence="2">
    <location>
        <begin position="90"/>
        <end position="114"/>
    </location>
</feature>
<dbReference type="PANTHER" id="PTHR35394:SF5">
    <property type="entry name" value="DUF3176 DOMAIN-CONTAINING PROTEIN"/>
    <property type="match status" value="1"/>
</dbReference>
<evidence type="ECO:0000256" key="1">
    <source>
        <dbReference type="SAM" id="MobiDB-lite"/>
    </source>
</evidence>
<name>A0AAV9HYV7_9PEZI</name>
<sequence>MNLDASSKNDYSYNAVHNPNGSESDDRDGSLGSIVAEKTLWAKICQTWLFEFLGFVAGLTSLAATVALLRKHDGERVPDWPVSLNFVLSLLANVGFAGTLFAVHAAVAQLKWVWFTKGPRPLADLSVFQNVRGGAIGAVQLLFTAGTQLAVITGSLAILLGMLWGPFTQNLILFESRDIESPEGDALATRSVVFEGRGVTTRYAYHLPDPRLEISMLSSIAAAPNDRDVNEPRFFCSTGNCTWPPFATLAFCATCTDLTPQIDMNCTYINQTCRASSECDKPAQECRPTTPGNVVSLYANQVADYETFFTTQRVLKTNETRFGSSSLRYQSIRRLPMPYPTLSSTGREPVTIANFSATECSLNVCVQSINATVQNGKYEENIIATYEEEDFDGSSFYGETLRPPWTPELGIDPTENLNFSLAGGKATFDETNWAGLIESDKIQTVDGRSGFEMPAKSAKLGVSIFTANYNAKDCGSINDDVFSCVMQGFAKALTKTVRDSGLNKYGKDANSSYLIRGRATVPATFIHVRWEWIILPALVWVFGFITWCAIVIQTWRLRLPKWRDDLLPLVFLYRGGDARLRDAHTSEKASPTVTASSCVSRDLDKFLGADDYSSWAYGKVAEQIIVQLHKPGSVTENAGAAGVRHLA</sequence>